<name>A0A1L9QPB7_9CYAN</name>
<feature type="transmembrane region" description="Helical" evidence="1">
    <location>
        <begin position="15"/>
        <end position="33"/>
    </location>
</feature>
<feature type="transmembrane region" description="Helical" evidence="1">
    <location>
        <begin position="66"/>
        <end position="94"/>
    </location>
</feature>
<proteinExistence type="predicted"/>
<keyword evidence="1" id="KW-0812">Transmembrane</keyword>
<sequence length="374" mass="41503">MEEKLRNIWWHRLPLWGSKISIFSSVVLADGIYLNHWKKLAAYAHPISLILGFLIGWLHFTPGNTFTYSIAIMAILMAISSLGAGLGSCLLFGYAVGDFFLFQHPTRSDIIQTFLLVKIPLLLSYGLLSILLISIPLAAQGLRLQTVPRLKQFGVLGLGVEAFLQALIQSGLVFVWTQAVPILIRPVYTWQGRTPPIQAIQPLQENGHILALFAAILGAFRIFLEYKSSFDTQITEQAEQLRDDILRLENEHISLPTVIVVLLKAVASTAMLSGMLSNWFEAIVLAASMAGVLLLREKTPKILLKWSNLMNYIPVILRLIGATGLSYWLALIIIDAMWRGNSFISIIISTLVGIIVFSLLIPNPQSTVLEDSNS</sequence>
<feature type="transmembrane region" description="Helical" evidence="1">
    <location>
        <begin position="115"/>
        <end position="142"/>
    </location>
</feature>
<organism evidence="2 3">
    <name type="scientific">Roseofilum reptotaenium AO1-A</name>
    <dbReference type="NCBI Taxonomy" id="1925591"/>
    <lineage>
        <taxon>Bacteria</taxon>
        <taxon>Bacillati</taxon>
        <taxon>Cyanobacteriota</taxon>
        <taxon>Cyanophyceae</taxon>
        <taxon>Desertifilales</taxon>
        <taxon>Desertifilaceae</taxon>
        <taxon>Roseofilum</taxon>
    </lineage>
</organism>
<dbReference type="STRING" id="1925591.BI308_16640"/>
<feature type="transmembrane region" description="Helical" evidence="1">
    <location>
        <begin position="315"/>
        <end position="334"/>
    </location>
</feature>
<dbReference type="Proteomes" id="UP000183940">
    <property type="component" value="Unassembled WGS sequence"/>
</dbReference>
<comment type="caution">
    <text evidence="2">The sequence shown here is derived from an EMBL/GenBank/DDBJ whole genome shotgun (WGS) entry which is preliminary data.</text>
</comment>
<accession>A0A1L9QPB7</accession>
<keyword evidence="3" id="KW-1185">Reference proteome</keyword>
<evidence type="ECO:0000256" key="1">
    <source>
        <dbReference type="SAM" id="Phobius"/>
    </source>
</evidence>
<feature type="transmembrane region" description="Helical" evidence="1">
    <location>
        <begin position="205"/>
        <end position="224"/>
    </location>
</feature>
<reference evidence="2" key="1">
    <citation type="submission" date="2016-10" db="EMBL/GenBank/DDBJ databases">
        <title>CRISPR-Cas defence system in Roseofilum reptotaenium: evidence of a bacteriophage-cyanobacterium arms race in the coral black band disease.</title>
        <authorList>
            <person name="Buerger P."/>
            <person name="Wood-Charlson E.M."/>
            <person name="Weynberg K.D."/>
            <person name="Willis B."/>
            <person name="Van Oppen M.J."/>
        </authorList>
    </citation>
    <scope>NUCLEOTIDE SEQUENCE [LARGE SCALE GENOMIC DNA]</scope>
    <source>
        <strain evidence="2">AO1-A</strain>
    </source>
</reference>
<dbReference type="AlphaFoldDB" id="A0A1L9QPB7"/>
<evidence type="ECO:0000313" key="2">
    <source>
        <dbReference type="EMBL" id="OJJ24437.1"/>
    </source>
</evidence>
<evidence type="ECO:0000313" key="3">
    <source>
        <dbReference type="Proteomes" id="UP000183940"/>
    </source>
</evidence>
<feature type="transmembrane region" description="Helical" evidence="1">
    <location>
        <begin position="279"/>
        <end position="295"/>
    </location>
</feature>
<dbReference type="EMBL" id="MLAW01000031">
    <property type="protein sequence ID" value="OJJ24437.1"/>
    <property type="molecule type" value="Genomic_DNA"/>
</dbReference>
<gene>
    <name evidence="2" type="ORF">BI308_16640</name>
</gene>
<keyword evidence="1" id="KW-0472">Membrane</keyword>
<feature type="transmembrane region" description="Helical" evidence="1">
    <location>
        <begin position="40"/>
        <end position="60"/>
    </location>
</feature>
<feature type="transmembrane region" description="Helical" evidence="1">
    <location>
        <begin position="341"/>
        <end position="361"/>
    </location>
</feature>
<feature type="transmembrane region" description="Helical" evidence="1">
    <location>
        <begin position="162"/>
        <end position="184"/>
    </location>
</feature>
<keyword evidence="1" id="KW-1133">Transmembrane helix</keyword>
<protein>
    <submittedName>
        <fullName evidence="2">Uncharacterized protein</fullName>
    </submittedName>
</protein>